<dbReference type="STRING" id="1802471.A2115_01585"/>
<gene>
    <name evidence="1" type="ORF">A2115_01585</name>
</gene>
<protein>
    <recommendedName>
        <fullName evidence="3">Methyltransferase domain-containing protein</fullName>
    </recommendedName>
</protein>
<evidence type="ECO:0000313" key="1">
    <source>
        <dbReference type="EMBL" id="OGM02184.1"/>
    </source>
</evidence>
<reference evidence="1 2" key="1">
    <citation type="journal article" date="2016" name="Nat. Commun.">
        <title>Thousands of microbial genomes shed light on interconnected biogeochemical processes in an aquifer system.</title>
        <authorList>
            <person name="Anantharaman K."/>
            <person name="Brown C.T."/>
            <person name="Hug L.A."/>
            <person name="Sharon I."/>
            <person name="Castelle C.J."/>
            <person name="Probst A.J."/>
            <person name="Thomas B.C."/>
            <person name="Singh A."/>
            <person name="Wilkins M.J."/>
            <person name="Karaoz U."/>
            <person name="Brodie E.L."/>
            <person name="Williams K.H."/>
            <person name="Hubbard S.S."/>
            <person name="Banfield J.F."/>
        </authorList>
    </citation>
    <scope>NUCLEOTIDE SEQUENCE [LARGE SCALE GENOMIC DNA]</scope>
</reference>
<sequence>MKQEEVGKHFDQIASKYDYYKKNHGYYHNAIKRGLKSLIKPGTNILDWGCGTGEILAFLKPSSGVGFDISSEMIRLARHKFNKVRNLRFVDSQNQISGAFDYIIMVDVVEHLASPQKTFKDLSRFTSKNTQVVVCFVGPVWEPAIWFLGVLRPKTPEGPHKRLSKSEVVQYSRNAGLRLQKDYNFRIFPWLPISPITILIFKAS</sequence>
<comment type="caution">
    <text evidence="1">The sequence shown here is derived from an EMBL/GenBank/DDBJ whole genome shotgun (WGS) entry which is preliminary data.</text>
</comment>
<evidence type="ECO:0008006" key="3">
    <source>
        <dbReference type="Google" id="ProtNLM"/>
    </source>
</evidence>
<dbReference type="Gene3D" id="3.40.50.150">
    <property type="entry name" value="Vaccinia Virus protein VP39"/>
    <property type="match status" value="1"/>
</dbReference>
<evidence type="ECO:0000313" key="2">
    <source>
        <dbReference type="Proteomes" id="UP000176198"/>
    </source>
</evidence>
<dbReference type="PANTHER" id="PTHR43861">
    <property type="entry name" value="TRANS-ACONITATE 2-METHYLTRANSFERASE-RELATED"/>
    <property type="match status" value="1"/>
</dbReference>
<dbReference type="EMBL" id="MGFJ01000028">
    <property type="protein sequence ID" value="OGM02184.1"/>
    <property type="molecule type" value="Genomic_DNA"/>
</dbReference>
<organism evidence="1 2">
    <name type="scientific">Candidatus Woesebacteria bacterium GWA1_41_8</name>
    <dbReference type="NCBI Taxonomy" id="1802471"/>
    <lineage>
        <taxon>Bacteria</taxon>
        <taxon>Candidatus Woeseibacteriota</taxon>
    </lineage>
</organism>
<dbReference type="Pfam" id="PF13489">
    <property type="entry name" value="Methyltransf_23"/>
    <property type="match status" value="1"/>
</dbReference>
<name>A0A1F7WH77_9BACT</name>
<dbReference type="AlphaFoldDB" id="A0A1F7WH77"/>
<proteinExistence type="predicted"/>
<dbReference type="SUPFAM" id="SSF53335">
    <property type="entry name" value="S-adenosyl-L-methionine-dependent methyltransferases"/>
    <property type="match status" value="1"/>
</dbReference>
<dbReference type="InterPro" id="IPR029063">
    <property type="entry name" value="SAM-dependent_MTases_sf"/>
</dbReference>
<accession>A0A1F7WH77</accession>
<dbReference type="Proteomes" id="UP000176198">
    <property type="component" value="Unassembled WGS sequence"/>
</dbReference>
<dbReference type="CDD" id="cd02440">
    <property type="entry name" value="AdoMet_MTases"/>
    <property type="match status" value="1"/>
</dbReference>